<sequence>MKRVALITTLALTCVFTACKKDKEQPKTTTELLTAKTWKITAKTKQVDAAAPTDEYAATGACLRDNTYKFEVGNTFVADEGAIKCLPVQTFSGSWSLNKNDKELTVLALDQPSGFFVSFHGTLEEISASKFVLVETDGLSSPIIVTRTTFTAQ</sequence>
<dbReference type="AlphaFoldDB" id="A0A3S0HAJ6"/>
<dbReference type="PROSITE" id="PS51257">
    <property type="entry name" value="PROKAR_LIPOPROTEIN"/>
    <property type="match status" value="1"/>
</dbReference>
<evidence type="ECO:0000313" key="3">
    <source>
        <dbReference type="Proteomes" id="UP000282184"/>
    </source>
</evidence>
<comment type="caution">
    <text evidence="2">The sequence shown here is derived from an EMBL/GenBank/DDBJ whole genome shotgun (WGS) entry which is preliminary data.</text>
</comment>
<protein>
    <recommendedName>
        <fullName evidence="4">Lipocalin-like domain-containing protein</fullName>
    </recommendedName>
</protein>
<proteinExistence type="predicted"/>
<dbReference type="OrthoDB" id="799390at2"/>
<reference evidence="2 3" key="1">
    <citation type="submission" date="2018-12" db="EMBL/GenBank/DDBJ databases">
        <title>Hymenobacter gummosus sp. nov., isolated from a spring.</title>
        <authorList>
            <person name="Nie L."/>
        </authorList>
    </citation>
    <scope>NUCLEOTIDE SEQUENCE [LARGE SCALE GENOMIC DNA]</scope>
    <source>
        <strain evidence="2 3">KCTC 52166</strain>
    </source>
</reference>
<gene>
    <name evidence="2" type="ORF">EJV47_02690</name>
</gene>
<organism evidence="2 3">
    <name type="scientific">Hymenobacter gummosus</name>
    <dbReference type="NCBI Taxonomy" id="1776032"/>
    <lineage>
        <taxon>Bacteria</taxon>
        <taxon>Pseudomonadati</taxon>
        <taxon>Bacteroidota</taxon>
        <taxon>Cytophagia</taxon>
        <taxon>Cytophagales</taxon>
        <taxon>Hymenobacteraceae</taxon>
        <taxon>Hymenobacter</taxon>
    </lineage>
</organism>
<dbReference type="Proteomes" id="UP000282184">
    <property type="component" value="Unassembled WGS sequence"/>
</dbReference>
<dbReference type="EMBL" id="RXOF01000001">
    <property type="protein sequence ID" value="RTQ53661.1"/>
    <property type="molecule type" value="Genomic_DNA"/>
</dbReference>
<accession>A0A3S0HAJ6</accession>
<evidence type="ECO:0000313" key="2">
    <source>
        <dbReference type="EMBL" id="RTQ53661.1"/>
    </source>
</evidence>
<evidence type="ECO:0000256" key="1">
    <source>
        <dbReference type="SAM" id="SignalP"/>
    </source>
</evidence>
<feature type="signal peptide" evidence="1">
    <location>
        <begin position="1"/>
        <end position="20"/>
    </location>
</feature>
<feature type="chain" id="PRO_5018665158" description="Lipocalin-like domain-containing protein" evidence="1">
    <location>
        <begin position="21"/>
        <end position="153"/>
    </location>
</feature>
<keyword evidence="3" id="KW-1185">Reference proteome</keyword>
<name>A0A3S0HAJ6_9BACT</name>
<keyword evidence="1" id="KW-0732">Signal</keyword>
<dbReference type="RefSeq" id="WP_126691587.1">
    <property type="nucleotide sequence ID" value="NZ_RXOF01000001.1"/>
</dbReference>
<evidence type="ECO:0008006" key="4">
    <source>
        <dbReference type="Google" id="ProtNLM"/>
    </source>
</evidence>